<evidence type="ECO:0000313" key="4">
    <source>
        <dbReference type="EMBL" id="UUI74215.1"/>
    </source>
</evidence>
<feature type="domain" description="VWFA" evidence="3">
    <location>
        <begin position="177"/>
        <end position="364"/>
    </location>
</feature>
<dbReference type="InterPro" id="IPR045826">
    <property type="entry name" value="SpaA_PFL_dom_2"/>
</dbReference>
<dbReference type="Pfam" id="PF25549">
    <property type="entry name" value="DUF7927"/>
    <property type="match status" value="1"/>
</dbReference>
<dbReference type="InterPro" id="IPR036465">
    <property type="entry name" value="vWFA_dom_sf"/>
</dbReference>
<evidence type="ECO:0000256" key="2">
    <source>
        <dbReference type="SAM" id="Phobius"/>
    </source>
</evidence>
<feature type="region of interest" description="Disordered" evidence="1">
    <location>
        <begin position="959"/>
        <end position="983"/>
    </location>
</feature>
<accession>A0ABY5KYJ8</accession>
<keyword evidence="2" id="KW-0812">Transmembrane</keyword>
<dbReference type="InterPro" id="IPR057687">
    <property type="entry name" value="DUF7927"/>
</dbReference>
<dbReference type="SUPFAM" id="SSF53300">
    <property type="entry name" value="vWA-like"/>
    <property type="match status" value="1"/>
</dbReference>
<name>A0ABY5KYJ8_9CELL</name>
<reference evidence="4 5" key="1">
    <citation type="submission" date="2022-07" db="EMBL/GenBank/DDBJ databases">
        <title>Novel species in genus cellulomonas.</title>
        <authorList>
            <person name="Ye L."/>
        </authorList>
    </citation>
    <scope>NUCLEOTIDE SEQUENCE [LARGE SCALE GENOMIC DNA]</scope>
    <source>
        <strain evidence="5">zg-Y338</strain>
    </source>
</reference>
<feature type="compositionally biased region" description="Pro residues" evidence="1">
    <location>
        <begin position="966"/>
        <end position="975"/>
    </location>
</feature>
<dbReference type="CDD" id="cd00198">
    <property type="entry name" value="vWFA"/>
    <property type="match status" value="1"/>
</dbReference>
<evidence type="ECO:0000256" key="1">
    <source>
        <dbReference type="SAM" id="MobiDB-lite"/>
    </source>
</evidence>
<evidence type="ECO:0000259" key="3">
    <source>
        <dbReference type="PROSITE" id="PS50234"/>
    </source>
</evidence>
<protein>
    <submittedName>
        <fullName evidence="4">VWA domain-containing protein</fullName>
    </submittedName>
</protein>
<keyword evidence="2" id="KW-1133">Transmembrane helix</keyword>
<gene>
    <name evidence="4" type="ORF">NP064_10345</name>
</gene>
<dbReference type="InterPro" id="IPR002035">
    <property type="entry name" value="VWF_A"/>
</dbReference>
<feature type="transmembrane region" description="Helical" evidence="2">
    <location>
        <begin position="993"/>
        <end position="1012"/>
    </location>
</feature>
<proteinExistence type="predicted"/>
<dbReference type="EMBL" id="CP101988">
    <property type="protein sequence ID" value="UUI74215.1"/>
    <property type="molecule type" value="Genomic_DNA"/>
</dbReference>
<keyword evidence="5" id="KW-1185">Reference proteome</keyword>
<dbReference type="Proteomes" id="UP001316189">
    <property type="component" value="Chromosome"/>
</dbReference>
<dbReference type="PROSITE" id="PS50234">
    <property type="entry name" value="VWFA"/>
    <property type="match status" value="1"/>
</dbReference>
<keyword evidence="2" id="KW-0472">Membrane</keyword>
<dbReference type="SMART" id="SM00327">
    <property type="entry name" value="VWA"/>
    <property type="match status" value="1"/>
</dbReference>
<dbReference type="RefSeq" id="WP_227569745.1">
    <property type="nucleotide sequence ID" value="NZ_CP101988.1"/>
</dbReference>
<evidence type="ECO:0000313" key="5">
    <source>
        <dbReference type="Proteomes" id="UP001316189"/>
    </source>
</evidence>
<organism evidence="4 5">
    <name type="scientific">Cellulomonas chengniuliangii</name>
    <dbReference type="NCBI Taxonomy" id="2968084"/>
    <lineage>
        <taxon>Bacteria</taxon>
        <taxon>Bacillati</taxon>
        <taxon>Actinomycetota</taxon>
        <taxon>Actinomycetes</taxon>
        <taxon>Micrococcales</taxon>
        <taxon>Cellulomonadaceae</taxon>
        <taxon>Cellulomonas</taxon>
    </lineage>
</organism>
<dbReference type="Gene3D" id="3.40.50.410">
    <property type="entry name" value="von Willebrand factor, type A domain"/>
    <property type="match status" value="1"/>
</dbReference>
<dbReference type="Pfam" id="PF19403">
    <property type="entry name" value="SpaA_2"/>
    <property type="match status" value="2"/>
</dbReference>
<sequence>MAAAMFWLPTGASQAVVPTPGPTSSVINVSVGGVRDSASSVAGLAGVTLQLYDGTAAGPTTPVPDAWATCTSDADGDCSFVVPETELFGLNRDRRFWVVQSGAAPNYGITTSLGTGNEGETSTPYRFRTGATLRAGQTYTSTSNFMIGTGQTNATASGGIWASTEANPSIPAQCGLNVALVLDLSGSTAGSFDALKTAAKQMVAALAGTNSQIAIFTFATNAPAAPGANLPATPVSTAAGAATVNAAIDALPTPQGGTNWDRGLYQVAASGTDFDTAVVVTDGNPTFYGNGEGPGFFTRFREVENGVFSANTVKSEGTNVTVLGVGAGLTGPPDNLAAISGPTQGVDYFRSSDYSEAAAAFRALAQAGCAGSVTVVKNEVPATNPAGDVSGATPLGGWTFDATVSAPPGAVSPASGVTADVTGALSFAVADNTDATRLQLVETVQAGYTLEQVSGANAVCTDLTTQASVPVENVDDGFTLPVPPDAAITCQVYNRAPAAAATVAVDKEWVLNGGAPVPEGSQLEGLQATLELDGASTPWGVEIGGFSSGDALAIGESTEVAPPLCSITSSTVSGTGITGSVPLDPTASVTLAEGANSYLVRNTVECTAQLTLVKEINAGDADVTSWTLAATGPAGSLPGPSGTTGTPAATAPVSPAVSYSLAETGGDPRYVQFRSPEATSPASWDCVELDEAGEVVPGYADGLNGAVTVPYGQIVRCTATNEVGTLILVKEVQNTSGGTAEPSDWNLNAEPVTPIPGIDPVSAPGSTEGFTTYVRPDTEYVISETGNTPETAAYSLESISCQDAVGNPTNDVSLDGQTLVVSVPPEATTVCTFVNVDDPGTWRTAKTSDPATGSTVSTGDLVTYTVQAVHTGGAAVLAARVVDDLAALLPYAEIVTEPVVTQGSVTRVDDRFEWLIPSLTETETMTFTVRITTTQAGVDIVNSLIPSPDGPCDDACTSVVRTPGATPTPPAPPFEPGAAAAATPSLPTTGSSLVPQLAVMLAALVVGSAFVVEARRARDWA</sequence>